<dbReference type="HOGENOM" id="CLU_2989396_0_0_6"/>
<evidence type="ECO:0000313" key="1">
    <source>
        <dbReference type="EMBL" id="CAR09481.2"/>
    </source>
</evidence>
<gene>
    <name evidence="1" type="ordered locus">ECED1_3323</name>
</gene>
<evidence type="ECO:0000313" key="2">
    <source>
        <dbReference type="Proteomes" id="UP000000748"/>
    </source>
</evidence>
<protein>
    <submittedName>
        <fullName evidence="1">Uncharacterized protein</fullName>
    </submittedName>
</protein>
<accession>B7MZG3</accession>
<name>B7MZG3_ECO81</name>
<dbReference type="Proteomes" id="UP000000748">
    <property type="component" value="Chromosome"/>
</dbReference>
<dbReference type="AlphaFoldDB" id="B7MZG3"/>
<dbReference type="EMBL" id="CU928162">
    <property type="protein sequence ID" value="CAR09481.2"/>
    <property type="molecule type" value="Genomic_DNA"/>
</dbReference>
<proteinExistence type="predicted"/>
<reference evidence="2" key="1">
    <citation type="journal article" date="2009" name="PLoS Genet.">
        <title>Organised genome dynamics in the Escherichia coli species results in highly diverse adaptive paths.</title>
        <authorList>
            <person name="Touchon M."/>
            <person name="Hoede C."/>
            <person name="Tenaillon O."/>
            <person name="Barbe V."/>
            <person name="Baeriswyl S."/>
            <person name="Bidet P."/>
            <person name="Bingen E."/>
            <person name="Bonacorsi S."/>
            <person name="Bouchier C."/>
            <person name="Bouvet O."/>
            <person name="Calteau A."/>
            <person name="Chiapello H."/>
            <person name="Clermont O."/>
            <person name="Cruveiller S."/>
            <person name="Danchin A."/>
            <person name="Diard M."/>
            <person name="Dossat C."/>
            <person name="Karoui M.E."/>
            <person name="Frapy E."/>
            <person name="Garry L."/>
            <person name="Ghigo J.M."/>
            <person name="Gilles A.M."/>
            <person name="Johnson J."/>
            <person name="Le Bouguenec C."/>
            <person name="Lescat M."/>
            <person name="Mangenot S."/>
            <person name="Martinez-Jehanne V."/>
            <person name="Matic I."/>
            <person name="Nassif X."/>
            <person name="Oztas S."/>
            <person name="Petit M.A."/>
            <person name="Pichon C."/>
            <person name="Rouy Z."/>
            <person name="Ruf C.S."/>
            <person name="Schneider D."/>
            <person name="Tourret J."/>
            <person name="Vacherie B."/>
            <person name="Vallenet D."/>
            <person name="Medigue C."/>
            <person name="Rocha E.P.C."/>
            <person name="Denamur E."/>
        </authorList>
    </citation>
    <scope>NUCLEOTIDE SEQUENCE [LARGE SCALE GENOMIC DNA]</scope>
    <source>
        <strain evidence="2">ED1a</strain>
    </source>
</reference>
<dbReference type="KEGG" id="ecq:ECED1_3323"/>
<sequence length="57" mass="6742">MNHYMLCNSACITILSCIRKALKAVKEHPAFQLRRKLNLRCYKERPYMTDNCVKNPL</sequence>
<organism evidence="1 2">
    <name type="scientific">Escherichia coli O81 (strain ED1a)</name>
    <dbReference type="NCBI Taxonomy" id="585397"/>
    <lineage>
        <taxon>Bacteria</taxon>
        <taxon>Pseudomonadati</taxon>
        <taxon>Pseudomonadota</taxon>
        <taxon>Gammaproteobacteria</taxon>
        <taxon>Enterobacterales</taxon>
        <taxon>Enterobacteriaceae</taxon>
        <taxon>Escherichia</taxon>
    </lineage>
</organism>